<sequence length="175" mass="20061">MEEMRMKARRSKAAARCFTGRDISDEIRAYMAEELEQIQLSETSARNLQNERLIVHLTEMLSCRNPSGKMESLECIKQFIAFNKPRSCFLQNECPIPALLCLITRKTVQEELKQKAQEIRMSVIQTTQPSHPGLQTIFSSNGIQDIINQITTSAPEDQISQLRLLLLMQQEVDSF</sequence>
<organism evidence="1 2">
    <name type="scientific">Dendrobium chrysotoxum</name>
    <name type="common">Orchid</name>
    <dbReference type="NCBI Taxonomy" id="161865"/>
    <lineage>
        <taxon>Eukaryota</taxon>
        <taxon>Viridiplantae</taxon>
        <taxon>Streptophyta</taxon>
        <taxon>Embryophyta</taxon>
        <taxon>Tracheophyta</taxon>
        <taxon>Spermatophyta</taxon>
        <taxon>Magnoliopsida</taxon>
        <taxon>Liliopsida</taxon>
        <taxon>Asparagales</taxon>
        <taxon>Orchidaceae</taxon>
        <taxon>Epidendroideae</taxon>
        <taxon>Malaxideae</taxon>
        <taxon>Dendrobiinae</taxon>
        <taxon>Dendrobium</taxon>
    </lineage>
</organism>
<proteinExistence type="predicted"/>
<evidence type="ECO:0000313" key="2">
    <source>
        <dbReference type="Proteomes" id="UP000775213"/>
    </source>
</evidence>
<reference evidence="1 2" key="1">
    <citation type="journal article" date="2021" name="Hortic Res">
        <title>Chromosome-scale assembly of the Dendrobium chrysotoxum genome enhances the understanding of orchid evolution.</title>
        <authorList>
            <person name="Zhang Y."/>
            <person name="Zhang G.Q."/>
            <person name="Zhang D."/>
            <person name="Liu X.D."/>
            <person name="Xu X.Y."/>
            <person name="Sun W.H."/>
            <person name="Yu X."/>
            <person name="Zhu X."/>
            <person name="Wang Z.W."/>
            <person name="Zhao X."/>
            <person name="Zhong W.Y."/>
            <person name="Chen H."/>
            <person name="Yin W.L."/>
            <person name="Huang T."/>
            <person name="Niu S.C."/>
            <person name="Liu Z.J."/>
        </authorList>
    </citation>
    <scope>NUCLEOTIDE SEQUENCE [LARGE SCALE GENOMIC DNA]</scope>
    <source>
        <strain evidence="1">Lindl</strain>
    </source>
</reference>
<keyword evidence="2" id="KW-1185">Reference proteome</keyword>
<gene>
    <name evidence="1" type="ORF">IEQ34_008111</name>
</gene>
<accession>A0AAV7GPI0</accession>
<evidence type="ECO:0000313" key="1">
    <source>
        <dbReference type="EMBL" id="KAH0463529.1"/>
    </source>
</evidence>
<protein>
    <submittedName>
        <fullName evidence="1">Uncharacterized protein</fullName>
    </submittedName>
</protein>
<dbReference type="AlphaFoldDB" id="A0AAV7GPI0"/>
<comment type="caution">
    <text evidence="1">The sequence shown here is derived from an EMBL/GenBank/DDBJ whole genome shotgun (WGS) entry which is preliminary data.</text>
</comment>
<dbReference type="Proteomes" id="UP000775213">
    <property type="component" value="Unassembled WGS sequence"/>
</dbReference>
<dbReference type="EMBL" id="JAGFBR010000008">
    <property type="protein sequence ID" value="KAH0463529.1"/>
    <property type="molecule type" value="Genomic_DNA"/>
</dbReference>
<name>A0AAV7GPI0_DENCH</name>